<dbReference type="InterPro" id="IPR027417">
    <property type="entry name" value="P-loop_NTPase"/>
</dbReference>
<reference evidence="2 4" key="2">
    <citation type="submission" date="2020-03" db="EMBL/GenBank/DDBJ databases">
        <title>Genomic Encyclopedia of Type Strains, Phase IV (KMG-IV): sequencing the most valuable type-strain genomes for metagenomic binning, comparative biology and taxonomic classification.</title>
        <authorList>
            <person name="Goeker M."/>
        </authorList>
    </citation>
    <scope>NUCLEOTIDE SEQUENCE [LARGE SCALE GENOMIC DNA]</scope>
    <source>
        <strain evidence="2 4">DSM 105722</strain>
    </source>
</reference>
<dbReference type="RefSeq" id="WP_118305540.1">
    <property type="nucleotide sequence ID" value="NZ_BMPA01000012.1"/>
</dbReference>
<evidence type="ECO:0000313" key="4">
    <source>
        <dbReference type="Proteomes" id="UP000576368"/>
    </source>
</evidence>
<dbReference type="Gene3D" id="3.40.50.300">
    <property type="entry name" value="P-loop containing nucleotide triphosphate hydrolases"/>
    <property type="match status" value="1"/>
</dbReference>
<dbReference type="EMBL" id="JAATLI010000013">
    <property type="protein sequence ID" value="NJC19756.1"/>
    <property type="molecule type" value="Genomic_DNA"/>
</dbReference>
<sequence>MECKKFTFKEKLSETRFLDDLDFNEEFKIYVDCPTSGGKSYYILNHLKEREIKAVFVVDTINLAKQLSAQYQIPYYTADHREDFNSSLIITIQHHIPKFESRETVIIDEAHTLVTQIGWKGSTIEEVMTSLEFYKRIIFLSGTPVTSDDNIFKGMQVLKARKEIPDKRELGFVPYKDLAGGIIELCLFARRNNKIPVISLLDKSTLLPEVIGELKKRGIKRIAAINSETKVIKKEGQKVEEEDKLIVKDMGAESEGDKTDYLSQLVNECRIDAEVIFTTYTQGYSLLGKNYFLVIAPGKNRHTYVDIVQMMNRFREDTSVTSLILTNATWVKEEDSGIYNFPSIFDFLKDQLTTGAKKRMDELVKITKSTRKLKRQLKLQANEFDQYINVTREIDHQGIAFSAFKKINYTIYEQLHRMNKVLQYYNITLCNSGLESKLVLDCDNEENKENNNDNNKIDHDMKKQETLKAIDLFYKSKQHETTTFMGKEYSHPVLGVKIDKDSLQYTVERTYKELLTLGLQDEEIRELQEQHLHNTKKMNQVIACKKIRHSTDPTLITFRTLLLSEFKVGERLTGDEITERMNKLLVRNRMEKMLHNNAVQYFRLLFHTKEYNNHGRSYEIIETF</sequence>
<evidence type="ECO:0000313" key="2">
    <source>
        <dbReference type="EMBL" id="NJC19756.1"/>
    </source>
</evidence>
<evidence type="ECO:0000313" key="3">
    <source>
        <dbReference type="EMBL" id="WOF13742.1"/>
    </source>
</evidence>
<evidence type="ECO:0000259" key="1">
    <source>
        <dbReference type="PROSITE" id="PS51192"/>
    </source>
</evidence>
<dbReference type="AlphaFoldDB" id="A0A7X5YH47"/>
<dbReference type="PROSITE" id="PS51192">
    <property type="entry name" value="HELICASE_ATP_BIND_1"/>
    <property type="match status" value="1"/>
</dbReference>
<feature type="domain" description="Helicase ATP-binding" evidence="1">
    <location>
        <begin position="20"/>
        <end position="162"/>
    </location>
</feature>
<dbReference type="Proteomes" id="UP000576368">
    <property type="component" value="Unassembled WGS sequence"/>
</dbReference>
<dbReference type="EMBL" id="CP043839">
    <property type="protein sequence ID" value="WOF13742.1"/>
    <property type="molecule type" value="Genomic_DNA"/>
</dbReference>
<dbReference type="GeneID" id="86892906"/>
<dbReference type="Proteomes" id="UP001302374">
    <property type="component" value="Chromosome"/>
</dbReference>
<evidence type="ECO:0000313" key="5">
    <source>
        <dbReference type="Proteomes" id="UP001302374"/>
    </source>
</evidence>
<proteinExistence type="predicted"/>
<accession>A0A7X5YH47</accession>
<organism evidence="2 4">
    <name type="scientific">Butyricimonas paravirosa</name>
    <dbReference type="NCBI Taxonomy" id="1472417"/>
    <lineage>
        <taxon>Bacteria</taxon>
        <taxon>Pseudomonadati</taxon>
        <taxon>Bacteroidota</taxon>
        <taxon>Bacteroidia</taxon>
        <taxon>Bacteroidales</taxon>
        <taxon>Odoribacteraceae</taxon>
        <taxon>Butyricimonas</taxon>
    </lineage>
</organism>
<protein>
    <recommendedName>
        <fullName evidence="1">Helicase ATP-binding domain-containing protein</fullName>
    </recommendedName>
</protein>
<keyword evidence="5" id="KW-1185">Reference proteome</keyword>
<name>A0A7X5YH47_9BACT</name>
<gene>
    <name evidence="3" type="ORF">F1644_16385</name>
    <name evidence="2" type="ORF">GGR15_003394</name>
</gene>
<dbReference type="SUPFAM" id="SSF52540">
    <property type="entry name" value="P-loop containing nucleoside triphosphate hydrolases"/>
    <property type="match status" value="1"/>
</dbReference>
<dbReference type="InterPro" id="IPR014001">
    <property type="entry name" value="Helicase_ATP-bd"/>
</dbReference>
<reference evidence="3 5" key="1">
    <citation type="submission" date="2019-09" db="EMBL/GenBank/DDBJ databases">
        <title>Butyricimonas paravirosa DSM 105722 (=214-4 = JCM 18677 = CCUG 65563).</title>
        <authorList>
            <person name="Le Roy T."/>
            <person name="Cani P.D."/>
        </authorList>
    </citation>
    <scope>NUCLEOTIDE SEQUENCE [LARGE SCALE GENOMIC DNA]</scope>
    <source>
        <strain evidence="3 5">DSM 105722</strain>
    </source>
</reference>